<dbReference type="Pfam" id="PF13439">
    <property type="entry name" value="Glyco_transf_4"/>
    <property type="match status" value="1"/>
</dbReference>
<comment type="caution">
    <text evidence="4">The sequence shown here is derived from an EMBL/GenBank/DDBJ whole genome shotgun (WGS) entry which is preliminary data.</text>
</comment>
<keyword evidence="5" id="KW-1185">Reference proteome</keyword>
<dbReference type="Pfam" id="PF00534">
    <property type="entry name" value="Glycos_transf_1"/>
    <property type="match status" value="1"/>
</dbReference>
<reference evidence="5" key="1">
    <citation type="journal article" date="2019" name="Int. J. Syst. Evol. Microbiol.">
        <title>The Global Catalogue of Microorganisms (GCM) 10K type strain sequencing project: providing services to taxonomists for standard genome sequencing and annotation.</title>
        <authorList>
            <consortium name="The Broad Institute Genomics Platform"/>
            <consortium name="The Broad Institute Genome Sequencing Center for Infectious Disease"/>
            <person name="Wu L."/>
            <person name="Ma J."/>
        </authorList>
    </citation>
    <scope>NUCLEOTIDE SEQUENCE [LARGE SCALE GENOMIC DNA]</scope>
    <source>
        <strain evidence="5">KCTC 23713</strain>
    </source>
</reference>
<dbReference type="CDD" id="cd03809">
    <property type="entry name" value="GT4_MtfB-like"/>
    <property type="match status" value="1"/>
</dbReference>
<dbReference type="Gene3D" id="3.40.50.2000">
    <property type="entry name" value="Glycogen Phosphorylase B"/>
    <property type="match status" value="2"/>
</dbReference>
<feature type="domain" description="Glycosyl transferase family 1" evidence="2">
    <location>
        <begin position="203"/>
        <end position="346"/>
    </location>
</feature>
<evidence type="ECO:0000259" key="2">
    <source>
        <dbReference type="Pfam" id="PF00534"/>
    </source>
</evidence>
<evidence type="ECO:0000256" key="1">
    <source>
        <dbReference type="ARBA" id="ARBA00022679"/>
    </source>
</evidence>
<organism evidence="4 5">
    <name type="scientific">Vogesella fluminis</name>
    <dbReference type="NCBI Taxonomy" id="1069161"/>
    <lineage>
        <taxon>Bacteria</taxon>
        <taxon>Pseudomonadati</taxon>
        <taxon>Pseudomonadota</taxon>
        <taxon>Betaproteobacteria</taxon>
        <taxon>Neisseriales</taxon>
        <taxon>Chromobacteriaceae</taxon>
        <taxon>Vogesella</taxon>
    </lineage>
</organism>
<sequence length="384" mass="43835">MEILFGAHCIRYPMSGIGRYAYRLGLELEKHSDLKLSYFSGTGIIERPDPLREPVASVSRNTLKRFIPFKYHVRRLYHRWKDLRAQAEFARLQGEYLFHEPNYILESYQGPSIITVHDLSHIHYPECHPEDRIRFFNEHLPKSIERACHILTVSDFVREELIGLLGIAADKVTTTHNGVDESYHPRDESQSREVLARYGLTYQRYLLVVGTVEPRKNLRRLINAYLMLPKALQQAYPLLLVGGRGWESPEFYAQLDRLQAAGSLIWPGYVPEADLPVLYAGAKALAFPSIYEGFGLPVLEAMASGVPVLAAQRSAPAEILGDAGMLVDTLDEQAMADGLQRMLEDEQWVLQARASGLLRARQFSWQACAEVTAGVYRRQWQRFF</sequence>
<evidence type="ECO:0000313" key="5">
    <source>
        <dbReference type="Proteomes" id="UP000662678"/>
    </source>
</evidence>
<protein>
    <submittedName>
        <fullName evidence="4">Glycosyltransferase WbpY</fullName>
    </submittedName>
</protein>
<feature type="domain" description="Glycosyltransferase subfamily 4-like N-terminal" evidence="3">
    <location>
        <begin position="15"/>
        <end position="182"/>
    </location>
</feature>
<dbReference type="InterPro" id="IPR001296">
    <property type="entry name" value="Glyco_trans_1"/>
</dbReference>
<name>A0ABQ3HBV3_9NEIS</name>
<evidence type="ECO:0000313" key="4">
    <source>
        <dbReference type="EMBL" id="GHD81120.1"/>
    </source>
</evidence>
<evidence type="ECO:0000259" key="3">
    <source>
        <dbReference type="Pfam" id="PF13439"/>
    </source>
</evidence>
<dbReference type="Proteomes" id="UP000662678">
    <property type="component" value="Unassembled WGS sequence"/>
</dbReference>
<accession>A0ABQ3HBV3</accession>
<proteinExistence type="predicted"/>
<dbReference type="InterPro" id="IPR028098">
    <property type="entry name" value="Glyco_trans_4-like_N"/>
</dbReference>
<dbReference type="RefSeq" id="WP_189354490.1">
    <property type="nucleotide sequence ID" value="NZ_BMYP01000045.1"/>
</dbReference>
<dbReference type="EMBL" id="BMYP01000045">
    <property type="protein sequence ID" value="GHD81120.1"/>
    <property type="molecule type" value="Genomic_DNA"/>
</dbReference>
<dbReference type="PANTHER" id="PTHR46401">
    <property type="entry name" value="GLYCOSYLTRANSFERASE WBBK-RELATED"/>
    <property type="match status" value="1"/>
</dbReference>
<dbReference type="SUPFAM" id="SSF53756">
    <property type="entry name" value="UDP-Glycosyltransferase/glycogen phosphorylase"/>
    <property type="match status" value="1"/>
</dbReference>
<keyword evidence="1" id="KW-0808">Transferase</keyword>
<dbReference type="PANTHER" id="PTHR46401:SF2">
    <property type="entry name" value="GLYCOSYLTRANSFERASE WBBK-RELATED"/>
    <property type="match status" value="1"/>
</dbReference>
<gene>
    <name evidence="4" type="primary">wbpY</name>
    <name evidence="4" type="ORF">GCM10011419_26650</name>
</gene>